<organism evidence="8 9">
    <name type="scientific">Schizophyllum amplum</name>
    <dbReference type="NCBI Taxonomy" id="97359"/>
    <lineage>
        <taxon>Eukaryota</taxon>
        <taxon>Fungi</taxon>
        <taxon>Dikarya</taxon>
        <taxon>Basidiomycota</taxon>
        <taxon>Agaricomycotina</taxon>
        <taxon>Agaricomycetes</taxon>
        <taxon>Agaricomycetidae</taxon>
        <taxon>Agaricales</taxon>
        <taxon>Schizophyllaceae</taxon>
        <taxon>Schizophyllum</taxon>
    </lineage>
</organism>
<keyword evidence="4" id="KW-0378">Hydrolase</keyword>
<dbReference type="PROSITE" id="PS51194">
    <property type="entry name" value="HELICASE_CTER"/>
    <property type="match status" value="1"/>
</dbReference>
<protein>
    <recommendedName>
        <fullName evidence="7">Helicase C-terminal domain-containing protein</fullName>
    </recommendedName>
</protein>
<dbReference type="InterPro" id="IPR029063">
    <property type="entry name" value="SAM-dependent_MTases_sf"/>
</dbReference>
<feature type="compositionally biased region" description="Low complexity" evidence="6">
    <location>
        <begin position="1426"/>
        <end position="1438"/>
    </location>
</feature>
<evidence type="ECO:0000313" key="8">
    <source>
        <dbReference type="EMBL" id="TRM57945.1"/>
    </source>
</evidence>
<dbReference type="CDD" id="cd18793">
    <property type="entry name" value="SF2_C_SNF"/>
    <property type="match status" value="1"/>
</dbReference>
<name>A0A550BZG2_9AGAR</name>
<keyword evidence="5" id="KW-0067">ATP-binding</keyword>
<feature type="compositionally biased region" description="Low complexity" evidence="6">
    <location>
        <begin position="1287"/>
        <end position="1313"/>
    </location>
</feature>
<dbReference type="Pfam" id="PF00176">
    <property type="entry name" value="SNF2-rel_dom"/>
    <property type="match status" value="1"/>
</dbReference>
<feature type="compositionally biased region" description="Basic residues" evidence="6">
    <location>
        <begin position="1413"/>
        <end position="1425"/>
    </location>
</feature>
<keyword evidence="9" id="KW-1185">Reference proteome</keyword>
<evidence type="ECO:0000256" key="1">
    <source>
        <dbReference type="ARBA" id="ARBA00022603"/>
    </source>
</evidence>
<dbReference type="Gene3D" id="3.40.50.150">
    <property type="entry name" value="Vaccinia Virus protein VP39"/>
    <property type="match status" value="1"/>
</dbReference>
<dbReference type="Proteomes" id="UP000320762">
    <property type="component" value="Unassembled WGS sequence"/>
</dbReference>
<keyword evidence="1" id="KW-0489">Methyltransferase</keyword>
<feature type="compositionally biased region" description="Basic and acidic residues" evidence="6">
    <location>
        <begin position="1456"/>
        <end position="1473"/>
    </location>
</feature>
<dbReference type="OrthoDB" id="423221at2759"/>
<feature type="domain" description="Helicase C-terminal" evidence="7">
    <location>
        <begin position="1910"/>
        <end position="2066"/>
    </location>
</feature>
<dbReference type="InterPro" id="IPR001650">
    <property type="entry name" value="Helicase_C-like"/>
</dbReference>
<dbReference type="Pfam" id="PF00145">
    <property type="entry name" value="DNA_methylase"/>
    <property type="match status" value="1"/>
</dbReference>
<gene>
    <name evidence="8" type="ORF">BD626DRAFT_513398</name>
</gene>
<dbReference type="InterPro" id="IPR000330">
    <property type="entry name" value="SNF2_N"/>
</dbReference>
<keyword evidence="2" id="KW-0808">Transferase</keyword>
<dbReference type="InterPro" id="IPR050628">
    <property type="entry name" value="SNF2_RAD54_helicase_TF"/>
</dbReference>
<dbReference type="PANTHER" id="PTHR45626">
    <property type="entry name" value="TRANSCRIPTION TERMINATION FACTOR 2-RELATED"/>
    <property type="match status" value="1"/>
</dbReference>
<dbReference type="STRING" id="97359.A0A550BZG2"/>
<dbReference type="Gene3D" id="3.40.50.300">
    <property type="entry name" value="P-loop containing nucleotide triphosphate hydrolases"/>
    <property type="match status" value="1"/>
</dbReference>
<dbReference type="GO" id="GO:0005634">
    <property type="term" value="C:nucleus"/>
    <property type="evidence" value="ECO:0007669"/>
    <property type="project" value="TreeGrafter"/>
</dbReference>
<dbReference type="InterPro" id="IPR038718">
    <property type="entry name" value="SNF2-like_sf"/>
</dbReference>
<evidence type="ECO:0000256" key="5">
    <source>
        <dbReference type="ARBA" id="ARBA00022840"/>
    </source>
</evidence>
<comment type="caution">
    <text evidence="8">The sequence shown here is derived from an EMBL/GenBank/DDBJ whole genome shotgun (WGS) entry which is preliminary data.</text>
</comment>
<dbReference type="Pfam" id="PF00271">
    <property type="entry name" value="Helicase_C"/>
    <property type="match status" value="1"/>
</dbReference>
<feature type="compositionally biased region" description="Acidic residues" evidence="6">
    <location>
        <begin position="1395"/>
        <end position="1409"/>
    </location>
</feature>
<dbReference type="GO" id="GO:0016787">
    <property type="term" value="F:hydrolase activity"/>
    <property type="evidence" value="ECO:0007669"/>
    <property type="project" value="UniProtKB-KW"/>
</dbReference>
<dbReference type="InterPro" id="IPR049730">
    <property type="entry name" value="SNF2/RAD54-like_C"/>
</dbReference>
<evidence type="ECO:0000256" key="2">
    <source>
        <dbReference type="ARBA" id="ARBA00022679"/>
    </source>
</evidence>
<dbReference type="SUPFAM" id="SSF52540">
    <property type="entry name" value="P-loop containing nucleoside triphosphate hydrolases"/>
    <property type="match status" value="2"/>
</dbReference>
<evidence type="ECO:0000313" key="9">
    <source>
        <dbReference type="Proteomes" id="UP000320762"/>
    </source>
</evidence>
<dbReference type="GO" id="GO:0008094">
    <property type="term" value="F:ATP-dependent activity, acting on DNA"/>
    <property type="evidence" value="ECO:0007669"/>
    <property type="project" value="TreeGrafter"/>
</dbReference>
<dbReference type="SUPFAM" id="SSF53335">
    <property type="entry name" value="S-adenosyl-L-methionine-dependent methyltransferases"/>
    <property type="match status" value="1"/>
</dbReference>
<reference evidence="8 9" key="1">
    <citation type="journal article" date="2019" name="New Phytol.">
        <title>Comparative genomics reveals unique wood-decay strategies and fruiting body development in the Schizophyllaceae.</title>
        <authorList>
            <person name="Almasi E."/>
            <person name="Sahu N."/>
            <person name="Krizsan K."/>
            <person name="Balint B."/>
            <person name="Kovacs G.M."/>
            <person name="Kiss B."/>
            <person name="Cseklye J."/>
            <person name="Drula E."/>
            <person name="Henrissat B."/>
            <person name="Nagy I."/>
            <person name="Chovatia M."/>
            <person name="Adam C."/>
            <person name="LaButti K."/>
            <person name="Lipzen A."/>
            <person name="Riley R."/>
            <person name="Grigoriev I.V."/>
            <person name="Nagy L.G."/>
        </authorList>
    </citation>
    <scope>NUCLEOTIDE SEQUENCE [LARGE SCALE GENOMIC DNA]</scope>
    <source>
        <strain evidence="8 9">NL-1724</strain>
    </source>
</reference>
<dbReference type="SMART" id="SM00487">
    <property type="entry name" value="DEXDc"/>
    <property type="match status" value="1"/>
</dbReference>
<dbReference type="PANTHER" id="PTHR45626:SF26">
    <property type="entry name" value="FAMILY HELICASE, PUTATIVE (AFU_ORTHOLOGUE AFUA_2G09120)-RELATED"/>
    <property type="match status" value="1"/>
</dbReference>
<dbReference type="GO" id="GO:0008168">
    <property type="term" value="F:methyltransferase activity"/>
    <property type="evidence" value="ECO:0007669"/>
    <property type="project" value="UniProtKB-KW"/>
</dbReference>
<feature type="region of interest" description="Disordered" evidence="6">
    <location>
        <begin position="1355"/>
        <end position="1478"/>
    </location>
</feature>
<feature type="region of interest" description="Disordered" evidence="6">
    <location>
        <begin position="1270"/>
        <end position="1313"/>
    </location>
</feature>
<evidence type="ECO:0000259" key="7">
    <source>
        <dbReference type="PROSITE" id="PS51194"/>
    </source>
</evidence>
<dbReference type="GO" id="GO:0005524">
    <property type="term" value="F:ATP binding"/>
    <property type="evidence" value="ECO:0007669"/>
    <property type="project" value="UniProtKB-KW"/>
</dbReference>
<dbReference type="GO" id="GO:0006281">
    <property type="term" value="P:DNA repair"/>
    <property type="evidence" value="ECO:0007669"/>
    <property type="project" value="TreeGrafter"/>
</dbReference>
<accession>A0A550BZG2</accession>
<proteinExistence type="predicted"/>
<dbReference type="InterPro" id="IPR001525">
    <property type="entry name" value="C5_MeTfrase"/>
</dbReference>
<feature type="compositionally biased region" description="Basic residues" evidence="6">
    <location>
        <begin position="1365"/>
        <end position="1381"/>
    </location>
</feature>
<evidence type="ECO:0000256" key="6">
    <source>
        <dbReference type="SAM" id="MobiDB-lite"/>
    </source>
</evidence>
<dbReference type="GO" id="GO:0032259">
    <property type="term" value="P:methylation"/>
    <property type="evidence" value="ECO:0007669"/>
    <property type="project" value="UniProtKB-KW"/>
</dbReference>
<sequence length="2068" mass="232466">MCSGTESPLLALDLAKTYIKEHYDVELEVEHVFSCEIEPFKQGYIERNFMPALLFRDVCELGDDEAHTAFGSLCPVPGDVDLLVAGTSCVDFSNLNNQKQDIDGAGESARTFRGMMAWIQNHRPPIVVMENVCTAPWEEVKAYFEQKGYSATFKRFDTKHHYIPHTRVRGYLVAVDQKKSDIPAQWLQSVADLQRHASSPIDAFLLPSDDPRIYQSRQKLVQEAYNAPEKKSSSRTDWGRCESRHARARLEEKLGNKRPMTNWENGGTCKLPEYAWNDWGAAQVERVWDLMDITLLRMAKNNVDPSYKTHVWNLSQNVDRTTGSNAVGICPCLTPNMIAYITNRGGPLVGREALSLQGLPVDKLLLTRESEDQLADLAGNAMSSTVVGTCIIAALTRGMKLLKAGDATQSYEKQKDLVDEDDEDTAAQEVAKDLATRSEDHIVGDDNLVFRTLDLSPTQAIALPELLSLAERSRRLCVCEGRVDRTTSPILQCADCQTTICARCSRVGEHRDLTTLDFTSEPRLSPVEQARMLKASLPMCIRVSGVSADSLDSLRPQDGVGMTDEIWDKWRDAVLRATSSDIHFVEVKRQEIWSAVYASPGATLELLIQQGRPEWRLYAKAEPEELSQSEIRRVLSTAVGRQSCATDDLMSGRFEFALPNHREFTIRIVASGEKVPSWRNRLGLEDYKEDFVYSHLTISVSDEDRAFLDCDISGVYDLYDKCGTANGALHKRRSDDPAAPPLYMLYDPDRVFDKLDSFVFSFSKRRYEYGETRPIVCRVDPSWDLPRDENESEARCRLSCQWTPVASVGLKASIIPDAKFGTPAHALYDSLGENACSSATALLSCVIPLPSQSAVHWPEGDWHTVDKIHERSVFKQLAWIFERSRAEDVVFNQWHDVACGDAERCERCAPRTPAIRWVQAAKKKKMVAIEDASEAGDYERRLKRRPSPFVTQWKQDDNGTGQIRVAINLPSLLHRAQSRLPPTPLETSPVQLSWRIDTNYIPALTSRLPKFTLKSNKQDEEHKQPPHFKINLRKEQLRSLTWMIEQESADAKSFSEEEISEAILEPLRWRAEARAVREVKVLGGVLADAVGYGKTAIMLALIDCMKKKVNKEHEKAEDIPGKISISATYVTVPPHLIRQWESETKKFTGNTLNVMVLSSHASINSKTIEDYEDADLIIAASNLFKSDNYLDNIAAIAGCGSFPSSEGRYFDAHLSRSLDALKKKTEILKTEGSAALLASMRADQKRMHDEELAAAAANIIPSKRLKGKKLRDATEKVDTEAHKVDVEASSTVVSSAATSPAPSPSVSSSSSVTVEVVISRRPDLTGFKHIDDEDEEEAPSRVVGVRRAAKKAIVVSDDDSDAKPTKRPATKAKAKQTKKRARDSDDDFKMASEHDEPEETPEPDSEESEPPAKKRKGAAKPKASRKAASTSGSSTAASSDKEVDAPKKKGTKRKATAMEKPAKKKPNRTDTDPWKLGSPQVRKDWKQMKAPPLEMFHFARKVIDEYTYLDGKVLSLRIWVLSGTPPVHNFAALKTISNFLNIHLGVDDVGEGNAKTTAELKRRARDQTAAENFHSFREVHSLEWHAHRHELGQLFLDQFVRQNVAEIDEIPWENKMRHVRLPAAEYACYLELEHYLLAVEMQVKKGRKSESDREKRLAKALGESQDAKEALLKRCSHFDLELKQINAITACDAIVQERERQRDLNVEELRQAVKVRANEERQIWKAIPQAPESLFHEWVRVMHTEGVEDKEATMIIRDILTDLDVGTRPRPAKDTGDKLPEKDKERIWEHREATHEVRKLVKELVGRLRALRFFTLVRDFQQEREEPMLISCRACGRKDVPKEEAALFSSCGHVGCYECLKQCAANEACVEAKDGCRAIARKINIVQAKVLGVDTARDGKGRHYGRKLEDVIKLIKSLAEKERVLLFVQFPDLTKKVSEALEHHKVPHLEIKGSATARSNALDKFQNKSNERVLLLNVRDESASGANLTCANHAIFLSPLHAPTRELYQAWETQAVGRVVRYGQSKPVQIHRFITSDTIDESIFKEQHADLAQEGKGIEDVTRAMEVD</sequence>
<feature type="compositionally biased region" description="Basic and acidic residues" evidence="6">
    <location>
        <begin position="1270"/>
        <end position="1286"/>
    </location>
</feature>
<evidence type="ECO:0000256" key="3">
    <source>
        <dbReference type="ARBA" id="ARBA00022741"/>
    </source>
</evidence>
<dbReference type="InterPro" id="IPR027417">
    <property type="entry name" value="P-loop_NTPase"/>
</dbReference>
<dbReference type="InterPro" id="IPR014001">
    <property type="entry name" value="Helicase_ATP-bd"/>
</dbReference>
<evidence type="ECO:0000256" key="4">
    <source>
        <dbReference type="ARBA" id="ARBA00022801"/>
    </source>
</evidence>
<dbReference type="EMBL" id="VDMD01000041">
    <property type="protein sequence ID" value="TRM57945.1"/>
    <property type="molecule type" value="Genomic_DNA"/>
</dbReference>
<dbReference type="Gene3D" id="3.40.50.10810">
    <property type="entry name" value="Tandem AAA-ATPase domain"/>
    <property type="match status" value="1"/>
</dbReference>
<keyword evidence="3" id="KW-0547">Nucleotide-binding</keyword>